<dbReference type="RefSeq" id="WP_358355783.1">
    <property type="nucleotide sequence ID" value="NZ_JBEZFP010000049.1"/>
</dbReference>
<dbReference type="Proteomes" id="UP001551482">
    <property type="component" value="Unassembled WGS sequence"/>
</dbReference>
<evidence type="ECO:0000313" key="2">
    <source>
        <dbReference type="Proteomes" id="UP001551482"/>
    </source>
</evidence>
<keyword evidence="2" id="KW-1185">Reference proteome</keyword>
<dbReference type="EMBL" id="JBEZFP010000049">
    <property type="protein sequence ID" value="MEU8135779.1"/>
    <property type="molecule type" value="Genomic_DNA"/>
</dbReference>
<reference evidence="1 2" key="1">
    <citation type="submission" date="2024-06" db="EMBL/GenBank/DDBJ databases">
        <title>The Natural Products Discovery Center: Release of the First 8490 Sequenced Strains for Exploring Actinobacteria Biosynthetic Diversity.</title>
        <authorList>
            <person name="Kalkreuter E."/>
            <person name="Kautsar S.A."/>
            <person name="Yang D."/>
            <person name="Bader C.D."/>
            <person name="Teijaro C.N."/>
            <person name="Fluegel L."/>
            <person name="Davis C.M."/>
            <person name="Simpson J.R."/>
            <person name="Lauterbach L."/>
            <person name="Steele A.D."/>
            <person name="Gui C."/>
            <person name="Meng S."/>
            <person name="Li G."/>
            <person name="Viehrig K."/>
            <person name="Ye F."/>
            <person name="Su P."/>
            <person name="Kiefer A.F."/>
            <person name="Nichols A."/>
            <person name="Cepeda A.J."/>
            <person name="Yan W."/>
            <person name="Fan B."/>
            <person name="Jiang Y."/>
            <person name="Adhikari A."/>
            <person name="Zheng C.-J."/>
            <person name="Schuster L."/>
            <person name="Cowan T.M."/>
            <person name="Smanski M.J."/>
            <person name="Chevrette M.G."/>
            <person name="De Carvalho L.P.S."/>
            <person name="Shen B."/>
        </authorList>
    </citation>
    <scope>NUCLEOTIDE SEQUENCE [LARGE SCALE GENOMIC DNA]</scope>
    <source>
        <strain evidence="1 2">NPDC048946</strain>
    </source>
</reference>
<organism evidence="1 2">
    <name type="scientific">Streptodolium elevatio</name>
    <dbReference type="NCBI Taxonomy" id="3157996"/>
    <lineage>
        <taxon>Bacteria</taxon>
        <taxon>Bacillati</taxon>
        <taxon>Actinomycetota</taxon>
        <taxon>Actinomycetes</taxon>
        <taxon>Kitasatosporales</taxon>
        <taxon>Streptomycetaceae</taxon>
        <taxon>Streptodolium</taxon>
    </lineage>
</organism>
<sequence length="98" mass="11079">MIDAQVRTESGEIVLRGSCGLDWTETVGRVDEEHFPFLGSLLPHADTIFNSRQAVRLRREVGDQSVREIIGQESAAEIERLCLHVENGSHLYLWFLGD</sequence>
<name>A0ABV3DJ54_9ACTN</name>
<gene>
    <name evidence="1" type="ORF">AB0C36_19945</name>
</gene>
<comment type="caution">
    <text evidence="1">The sequence shown here is derived from an EMBL/GenBank/DDBJ whole genome shotgun (WGS) entry which is preliminary data.</text>
</comment>
<proteinExistence type="predicted"/>
<evidence type="ECO:0000313" key="1">
    <source>
        <dbReference type="EMBL" id="MEU8135779.1"/>
    </source>
</evidence>
<protein>
    <submittedName>
        <fullName evidence="1">Uncharacterized protein</fullName>
    </submittedName>
</protein>
<accession>A0ABV3DJ54</accession>